<keyword evidence="2" id="KW-1185">Reference proteome</keyword>
<comment type="caution">
    <text evidence="1">The sequence shown here is derived from an EMBL/GenBank/DDBJ whole genome shotgun (WGS) entry which is preliminary data.</text>
</comment>
<reference evidence="1 2" key="1">
    <citation type="submission" date="2017-10" db="EMBL/GenBank/DDBJ databases">
        <title>Bacillus sp. nov., a halophilic bacterium isolated from a Yangshapao Lake.</title>
        <authorList>
            <person name="Wang H."/>
        </authorList>
    </citation>
    <scope>NUCLEOTIDE SEQUENCE [LARGE SCALE GENOMIC DNA]</scope>
    <source>
        <strain evidence="1 2">YSP-3</strain>
    </source>
</reference>
<sequence>MQDGLNKLAQIEQALRKYDDGELYELKLHLIALANEAYAEMKESWYTVRVTIHEPHDRHIPTYRNRAKQLRSCVLVDIAELSHLLSKKRIEKHRCFILLQRLIEGRLYLNQLEAKIERFGITRETAKTNKKILKM</sequence>
<dbReference type="RefSeq" id="WP_110519556.1">
    <property type="nucleotide sequence ID" value="NZ_PDOF01000001.1"/>
</dbReference>
<dbReference type="AlphaFoldDB" id="A0A2W0HPQ8"/>
<protein>
    <submittedName>
        <fullName evidence="1">Uncharacterized protein</fullName>
    </submittedName>
</protein>
<dbReference type="Proteomes" id="UP000248066">
    <property type="component" value="Unassembled WGS sequence"/>
</dbReference>
<proteinExistence type="predicted"/>
<evidence type="ECO:0000313" key="1">
    <source>
        <dbReference type="EMBL" id="PYZ99092.1"/>
    </source>
</evidence>
<dbReference type="EMBL" id="PDOF01000001">
    <property type="protein sequence ID" value="PYZ99092.1"/>
    <property type="molecule type" value="Genomic_DNA"/>
</dbReference>
<evidence type="ECO:0000313" key="2">
    <source>
        <dbReference type="Proteomes" id="UP000248066"/>
    </source>
</evidence>
<accession>A0A2W0HPQ8</accession>
<gene>
    <name evidence="1" type="ORF">CR205_11195</name>
</gene>
<name>A0A2W0HPQ8_9BACI</name>
<organism evidence="1 2">
    <name type="scientific">Alteribacter lacisalsi</name>
    <dbReference type="NCBI Taxonomy" id="2045244"/>
    <lineage>
        <taxon>Bacteria</taxon>
        <taxon>Bacillati</taxon>
        <taxon>Bacillota</taxon>
        <taxon>Bacilli</taxon>
        <taxon>Bacillales</taxon>
        <taxon>Bacillaceae</taxon>
        <taxon>Alteribacter</taxon>
    </lineage>
</organism>